<dbReference type="PANTHER" id="PTHR12558:SF13">
    <property type="entry name" value="CELL DIVISION CYCLE PROTEIN 27 HOMOLOG"/>
    <property type="match status" value="1"/>
</dbReference>
<dbReference type="Pfam" id="PF14559">
    <property type="entry name" value="TPR_19"/>
    <property type="match status" value="1"/>
</dbReference>
<feature type="repeat" description="TPR" evidence="3">
    <location>
        <begin position="397"/>
        <end position="430"/>
    </location>
</feature>
<feature type="signal peptide" evidence="4">
    <location>
        <begin position="1"/>
        <end position="24"/>
    </location>
</feature>
<evidence type="ECO:0000256" key="2">
    <source>
        <dbReference type="ARBA" id="ARBA00022803"/>
    </source>
</evidence>
<evidence type="ECO:0000313" key="6">
    <source>
        <dbReference type="Proteomes" id="UP001595973"/>
    </source>
</evidence>
<proteinExistence type="predicted"/>
<keyword evidence="2 3" id="KW-0802">TPR repeat</keyword>
<dbReference type="Gene3D" id="1.25.40.10">
    <property type="entry name" value="Tetratricopeptide repeat domain"/>
    <property type="match status" value="3"/>
</dbReference>
<comment type="caution">
    <text evidence="5">The sequence shown here is derived from an EMBL/GenBank/DDBJ whole genome shotgun (WGS) entry which is preliminary data.</text>
</comment>
<dbReference type="RefSeq" id="WP_380722342.1">
    <property type="nucleotide sequence ID" value="NZ_JBHSGI010000033.1"/>
</dbReference>
<dbReference type="PANTHER" id="PTHR12558">
    <property type="entry name" value="CELL DIVISION CYCLE 16,23,27"/>
    <property type="match status" value="1"/>
</dbReference>
<dbReference type="Proteomes" id="UP001595973">
    <property type="component" value="Unassembled WGS sequence"/>
</dbReference>
<dbReference type="Pfam" id="PF07719">
    <property type="entry name" value="TPR_2"/>
    <property type="match status" value="1"/>
</dbReference>
<feature type="chain" id="PRO_5045849462" evidence="4">
    <location>
        <begin position="25"/>
        <end position="571"/>
    </location>
</feature>
<feature type="repeat" description="TPR" evidence="3">
    <location>
        <begin position="466"/>
        <end position="499"/>
    </location>
</feature>
<dbReference type="SUPFAM" id="SSF48452">
    <property type="entry name" value="TPR-like"/>
    <property type="match status" value="3"/>
</dbReference>
<evidence type="ECO:0000256" key="3">
    <source>
        <dbReference type="PROSITE-ProRule" id="PRU00339"/>
    </source>
</evidence>
<feature type="repeat" description="TPR" evidence="3">
    <location>
        <begin position="359"/>
        <end position="392"/>
    </location>
</feature>
<dbReference type="SMART" id="SM00028">
    <property type="entry name" value="TPR"/>
    <property type="match status" value="6"/>
</dbReference>
<dbReference type="InterPro" id="IPR019734">
    <property type="entry name" value="TPR_rpt"/>
</dbReference>
<reference evidence="6" key="1">
    <citation type="journal article" date="2019" name="Int. J. Syst. Evol. Microbiol.">
        <title>The Global Catalogue of Microorganisms (GCM) 10K type strain sequencing project: providing services to taxonomists for standard genome sequencing and annotation.</title>
        <authorList>
            <consortium name="The Broad Institute Genomics Platform"/>
            <consortium name="The Broad Institute Genome Sequencing Center for Infectious Disease"/>
            <person name="Wu L."/>
            <person name="Ma J."/>
        </authorList>
    </citation>
    <scope>NUCLEOTIDE SEQUENCE [LARGE SCALE GENOMIC DNA]</scope>
    <source>
        <strain evidence="6">CGMCC 4.7283</strain>
    </source>
</reference>
<evidence type="ECO:0000256" key="1">
    <source>
        <dbReference type="ARBA" id="ARBA00022737"/>
    </source>
</evidence>
<gene>
    <name evidence="5" type="ORF">ACFO5X_21300</name>
</gene>
<dbReference type="Pfam" id="PF13432">
    <property type="entry name" value="TPR_16"/>
    <property type="match status" value="3"/>
</dbReference>
<protein>
    <submittedName>
        <fullName evidence="5">Tetratricopeptide repeat protein</fullName>
    </submittedName>
</protein>
<evidence type="ECO:0000256" key="4">
    <source>
        <dbReference type="SAM" id="SignalP"/>
    </source>
</evidence>
<accession>A0ABV9KLS6</accession>
<sequence length="571" mass="62093">MKAISKAAALAAVFSTVLPLSLQAESASGAYLAGRQALFTSDFDAAATYYSRALARDRDNPQLMDNVVLAQLALGQIDRALPVAELMEARGQRSQVAHMVMVSSLIAKGDYDGLLARDPETLGIGPLVDGLLKAWALMGKGDTEAAKAAFDDVAKQNGLRNFAMYHKALALANAGDFEGAEAIFAAGNGALSRMSRRAAIARAEILSQLGKNETALDVLAEAFNAGFDPGLTNIADRLAAGETLPFDIVTSVQDGMSEVFFSIGQALMGESSDDYALVYARIAGYLRPGHIDALLVSAELLDNIKQYDLAVATYRQVPADSPEHSAAELGRAEALRRAAKPDAAIEVLERLSLDVPSQPMVFSALGDLYRQQEKYEAAVRAYDKAIEFTEEGAAGEWFLLYARGISQERLKDWDKAEADLRHALELNPEQPQVLNYLGYSMVERRENLEEALGMIERAVAARPDSGYILDSLGWVQYRLGRYDEAVGNMEKAVELMPVDAVVNDHLGDVFWAVGRYREARFQWRRALSFVDLSDPGNEADPDRIRRKLEVGLDKVLAEEGAPPLKVANGSK</sequence>
<keyword evidence="1" id="KW-0677">Repeat</keyword>
<evidence type="ECO:0000313" key="5">
    <source>
        <dbReference type="EMBL" id="MFC4671100.1"/>
    </source>
</evidence>
<name>A0ABV9KLS6_9RHOB</name>
<dbReference type="PROSITE" id="PS50005">
    <property type="entry name" value="TPR"/>
    <property type="match status" value="3"/>
</dbReference>
<dbReference type="EMBL" id="JBHSGI010000033">
    <property type="protein sequence ID" value="MFC4671100.1"/>
    <property type="molecule type" value="Genomic_DNA"/>
</dbReference>
<keyword evidence="4" id="KW-0732">Signal</keyword>
<dbReference type="InterPro" id="IPR011990">
    <property type="entry name" value="TPR-like_helical_dom_sf"/>
</dbReference>
<keyword evidence="6" id="KW-1185">Reference proteome</keyword>
<organism evidence="5 6">
    <name type="scientific">Seohaeicola nanhaiensis</name>
    <dbReference type="NCBI Taxonomy" id="1387282"/>
    <lineage>
        <taxon>Bacteria</taxon>
        <taxon>Pseudomonadati</taxon>
        <taxon>Pseudomonadota</taxon>
        <taxon>Alphaproteobacteria</taxon>
        <taxon>Rhodobacterales</taxon>
        <taxon>Roseobacteraceae</taxon>
        <taxon>Seohaeicola</taxon>
    </lineage>
</organism>
<dbReference type="InterPro" id="IPR013105">
    <property type="entry name" value="TPR_2"/>
</dbReference>